<dbReference type="Proteomes" id="UP000552864">
    <property type="component" value="Unassembled WGS sequence"/>
</dbReference>
<keyword evidence="2" id="KW-1185">Reference proteome</keyword>
<organism evidence="1 2">
    <name type="scientific">Chitinophaga eiseniae</name>
    <dbReference type="NCBI Taxonomy" id="634771"/>
    <lineage>
        <taxon>Bacteria</taxon>
        <taxon>Pseudomonadati</taxon>
        <taxon>Bacteroidota</taxon>
        <taxon>Chitinophagia</taxon>
        <taxon>Chitinophagales</taxon>
        <taxon>Chitinophagaceae</taxon>
        <taxon>Chitinophaga</taxon>
    </lineage>
</organism>
<reference evidence="1 2" key="1">
    <citation type="submission" date="2020-04" db="EMBL/GenBank/DDBJ databases">
        <authorList>
            <person name="Yin C."/>
        </authorList>
    </citation>
    <scope>NUCLEOTIDE SEQUENCE [LARGE SCALE GENOMIC DNA]</scope>
    <source>
        <strain evidence="1 2">Ak56</strain>
    </source>
</reference>
<evidence type="ECO:0000313" key="1">
    <source>
        <dbReference type="EMBL" id="NLR77957.1"/>
    </source>
</evidence>
<comment type="caution">
    <text evidence="1">The sequence shown here is derived from an EMBL/GenBank/DDBJ whole genome shotgun (WGS) entry which is preliminary data.</text>
</comment>
<dbReference type="EMBL" id="JABAHZ010000001">
    <property type="protein sequence ID" value="NLR77957.1"/>
    <property type="molecule type" value="Genomic_DNA"/>
</dbReference>
<sequence length="124" mass="14437">MHDNLNGHFSQHESWKYILSVVEDETIFFKTKLARVLANDFEKSHLGDLEIFQHRFLMMDEQVVLLRHEVRELQEIIQQQAIAAPLPASVTALQQGVAVKVERLQQSFNELASDFSRYLRQSLT</sequence>
<gene>
    <name evidence="1" type="ORF">HGH91_04935</name>
</gene>
<evidence type="ECO:0000313" key="2">
    <source>
        <dbReference type="Proteomes" id="UP000552864"/>
    </source>
</evidence>
<dbReference type="RefSeq" id="WP_168737316.1">
    <property type="nucleotide sequence ID" value="NZ_JABAHZ010000001.1"/>
</dbReference>
<name>A0A847SGM9_9BACT</name>
<accession>A0A847SGM9</accession>
<proteinExistence type="predicted"/>
<protein>
    <submittedName>
        <fullName evidence="1">Uncharacterized protein</fullName>
    </submittedName>
</protein>
<dbReference type="AlphaFoldDB" id="A0A847SGM9"/>